<evidence type="ECO:0000313" key="2">
    <source>
        <dbReference type="Proteomes" id="UP000654913"/>
    </source>
</evidence>
<gene>
    <name evidence="1" type="ORF">APUU_30154S</name>
</gene>
<accession>A0A7R7XJZ0</accession>
<dbReference type="RefSeq" id="XP_041554123.1">
    <property type="nucleotide sequence ID" value="XM_041701215.1"/>
</dbReference>
<evidence type="ECO:0000313" key="1">
    <source>
        <dbReference type="EMBL" id="BCS21929.1"/>
    </source>
</evidence>
<dbReference type="EMBL" id="AP024445">
    <property type="protein sequence ID" value="BCS21929.1"/>
    <property type="molecule type" value="Genomic_DNA"/>
</dbReference>
<dbReference type="OrthoDB" id="4385562at2759"/>
<keyword evidence="2" id="KW-1185">Reference proteome</keyword>
<dbReference type="GeneID" id="64971934"/>
<dbReference type="AlphaFoldDB" id="A0A7R7XJZ0"/>
<sequence>MSNIRDSPNLIRNEYGRGRWENVIDYINEMQDKTIYIPPGPANIHSSKDYDLRIDLQGVFPDHSRPNVTWFNIQVQENRARGGANTTVFTTYIHKEGYENWSSHHLNSSTILKAMKQQALHQQPECCVFMTRNGNSISSARIPRSPDGIRYTIWTP</sequence>
<dbReference type="KEGG" id="apuu:APUU_30154S"/>
<name>A0A7R7XJZ0_9EURO</name>
<proteinExistence type="predicted"/>
<reference evidence="1" key="1">
    <citation type="submission" date="2021-01" db="EMBL/GenBank/DDBJ databases">
        <authorList>
            <consortium name="Aspergillus puulaauensis MK2 genome sequencing consortium"/>
            <person name="Kazuki M."/>
            <person name="Futagami T."/>
        </authorList>
    </citation>
    <scope>NUCLEOTIDE SEQUENCE</scope>
    <source>
        <strain evidence="1">MK2</strain>
    </source>
</reference>
<reference evidence="1" key="2">
    <citation type="submission" date="2021-02" db="EMBL/GenBank/DDBJ databases">
        <title>Aspergillus puulaauensis MK2 genome sequence.</title>
        <authorList>
            <person name="Futagami T."/>
            <person name="Mori K."/>
            <person name="Kadooka C."/>
            <person name="Tanaka T."/>
        </authorList>
    </citation>
    <scope>NUCLEOTIDE SEQUENCE</scope>
    <source>
        <strain evidence="1">MK2</strain>
    </source>
</reference>
<dbReference type="Proteomes" id="UP000654913">
    <property type="component" value="Chromosome 3"/>
</dbReference>
<organism evidence="1 2">
    <name type="scientific">Aspergillus puulaauensis</name>
    <dbReference type="NCBI Taxonomy" id="1220207"/>
    <lineage>
        <taxon>Eukaryota</taxon>
        <taxon>Fungi</taxon>
        <taxon>Dikarya</taxon>
        <taxon>Ascomycota</taxon>
        <taxon>Pezizomycotina</taxon>
        <taxon>Eurotiomycetes</taxon>
        <taxon>Eurotiomycetidae</taxon>
        <taxon>Eurotiales</taxon>
        <taxon>Aspergillaceae</taxon>
        <taxon>Aspergillus</taxon>
    </lineage>
</organism>
<protein>
    <submittedName>
        <fullName evidence="1">Uncharacterized protein</fullName>
    </submittedName>
</protein>